<reference evidence="6" key="1">
    <citation type="submission" date="2023-03" db="EMBL/GenBank/DDBJ databases">
        <title>Actinoallomurus iriomotensis NBRC 103684.</title>
        <authorList>
            <person name="Ichikawa N."/>
            <person name="Sato H."/>
            <person name="Tonouchi N."/>
        </authorList>
    </citation>
    <scope>NUCLEOTIDE SEQUENCE</scope>
    <source>
        <strain evidence="6">NBRC 103684</strain>
    </source>
</reference>
<comment type="subcellular location">
    <subcellularLocation>
        <location evidence="1">Periplasm</location>
    </subcellularLocation>
</comment>
<evidence type="ECO:0000256" key="4">
    <source>
        <dbReference type="SAM" id="SignalP"/>
    </source>
</evidence>
<dbReference type="EMBL" id="BSTK01000030">
    <property type="protein sequence ID" value="GLY92547.1"/>
    <property type="molecule type" value="Genomic_DNA"/>
</dbReference>
<comment type="caution">
    <text evidence="6">The sequence shown here is derived from an EMBL/GenBank/DDBJ whole genome shotgun (WGS) entry which is preliminary data.</text>
</comment>
<keyword evidence="3 4" id="KW-0732">Signal</keyword>
<proteinExistence type="inferred from homology"/>
<evidence type="ECO:0000313" key="6">
    <source>
        <dbReference type="EMBL" id="GLY92547.1"/>
    </source>
</evidence>
<dbReference type="PANTHER" id="PTHR30024">
    <property type="entry name" value="ALIPHATIC SULFONATES-BINDING PROTEIN-RELATED"/>
    <property type="match status" value="1"/>
</dbReference>
<sequence length="323" mass="33833">MAVLNRSKRSWLLAALTLAVAAVTSAACGSGGTVTTSSGGDVVVKIGLLPITGAAGFKVAQTKGFFKQEGLTATQVNLRTPADGVPNLLNGKTNLGALNVGNLAQAVSKGVGLKIIGTTYYANNDMSLFAMKNSGITKPKDLEGKKIGLVQLENVNHAALLGWLTQHGVDTSKIKFVLVPVPDMPAALRSGQVDAGQVLYPLAQTMVNEVTAIVPNMMESFGAQPVQGYTIVSGKFATEHPDIVAKMQTALKKANDLLATDPNATVAAVHSLTGAPEQLLRASRLPAFGNDLKLQSSQEQVALMMKYGFLDKPVNLASLVFHQ</sequence>
<evidence type="ECO:0000256" key="1">
    <source>
        <dbReference type="ARBA" id="ARBA00004418"/>
    </source>
</evidence>
<evidence type="ECO:0000256" key="2">
    <source>
        <dbReference type="ARBA" id="ARBA00010742"/>
    </source>
</evidence>
<dbReference type="Proteomes" id="UP001165074">
    <property type="component" value="Unassembled WGS sequence"/>
</dbReference>
<evidence type="ECO:0000313" key="7">
    <source>
        <dbReference type="Proteomes" id="UP001165074"/>
    </source>
</evidence>
<dbReference type="GO" id="GO:0042918">
    <property type="term" value="P:alkanesulfonate transmembrane transport"/>
    <property type="evidence" value="ECO:0007669"/>
    <property type="project" value="TreeGrafter"/>
</dbReference>
<accession>A0A9W6SHZ7</accession>
<dbReference type="Pfam" id="PF09084">
    <property type="entry name" value="NMT1"/>
    <property type="match status" value="1"/>
</dbReference>
<evidence type="ECO:0000259" key="5">
    <source>
        <dbReference type="Pfam" id="PF09084"/>
    </source>
</evidence>
<evidence type="ECO:0000256" key="3">
    <source>
        <dbReference type="ARBA" id="ARBA00022729"/>
    </source>
</evidence>
<feature type="chain" id="PRO_5040725389" evidence="4">
    <location>
        <begin position="27"/>
        <end position="323"/>
    </location>
</feature>
<dbReference type="PROSITE" id="PS51257">
    <property type="entry name" value="PROKAR_LIPOPROTEIN"/>
    <property type="match status" value="1"/>
</dbReference>
<gene>
    <name evidence="6" type="primary">ssuA</name>
    <name evidence="6" type="ORF">Airi02_104750</name>
</gene>
<dbReference type="PANTHER" id="PTHR30024:SF47">
    <property type="entry name" value="TAURINE-BINDING PERIPLASMIC PROTEIN"/>
    <property type="match status" value="1"/>
</dbReference>
<feature type="signal peptide" evidence="4">
    <location>
        <begin position="1"/>
        <end position="26"/>
    </location>
</feature>
<dbReference type="InterPro" id="IPR015168">
    <property type="entry name" value="SsuA/THI5"/>
</dbReference>
<organism evidence="6 7">
    <name type="scientific">Actinoallomurus iriomotensis</name>
    <dbReference type="NCBI Taxonomy" id="478107"/>
    <lineage>
        <taxon>Bacteria</taxon>
        <taxon>Bacillati</taxon>
        <taxon>Actinomycetota</taxon>
        <taxon>Actinomycetes</taxon>
        <taxon>Streptosporangiales</taxon>
        <taxon>Thermomonosporaceae</taxon>
        <taxon>Actinoallomurus</taxon>
    </lineage>
</organism>
<dbReference type="Gene3D" id="3.40.190.10">
    <property type="entry name" value="Periplasmic binding protein-like II"/>
    <property type="match status" value="2"/>
</dbReference>
<dbReference type="SUPFAM" id="SSF53850">
    <property type="entry name" value="Periplasmic binding protein-like II"/>
    <property type="match status" value="1"/>
</dbReference>
<dbReference type="GO" id="GO:0042597">
    <property type="term" value="C:periplasmic space"/>
    <property type="evidence" value="ECO:0007669"/>
    <property type="project" value="UniProtKB-SubCell"/>
</dbReference>
<feature type="domain" description="SsuA/THI5-like" evidence="5">
    <location>
        <begin position="54"/>
        <end position="264"/>
    </location>
</feature>
<dbReference type="AlphaFoldDB" id="A0A9W6SHZ7"/>
<name>A0A9W6SHZ7_9ACTN</name>
<protein>
    <submittedName>
        <fullName evidence="6">Sulfonate ABC transporter substrate-binding protein</fullName>
    </submittedName>
</protein>
<keyword evidence="7" id="KW-1185">Reference proteome</keyword>
<comment type="similarity">
    <text evidence="2">Belongs to the bacterial solute-binding protein SsuA/TauA family.</text>
</comment>